<reference evidence="1" key="1">
    <citation type="submission" date="2022-10" db="EMBL/GenBank/DDBJ databases">
        <title>Genome Sequence of Xylaria curta.</title>
        <authorList>
            <person name="Buettner E."/>
        </authorList>
    </citation>
    <scope>NUCLEOTIDE SEQUENCE</scope>
    <source>
        <strain evidence="1">Babe10</strain>
    </source>
</reference>
<evidence type="ECO:0000313" key="2">
    <source>
        <dbReference type="Proteomes" id="UP001143856"/>
    </source>
</evidence>
<organism evidence="1 2">
    <name type="scientific">Xylaria curta</name>
    <dbReference type="NCBI Taxonomy" id="42375"/>
    <lineage>
        <taxon>Eukaryota</taxon>
        <taxon>Fungi</taxon>
        <taxon>Dikarya</taxon>
        <taxon>Ascomycota</taxon>
        <taxon>Pezizomycotina</taxon>
        <taxon>Sordariomycetes</taxon>
        <taxon>Xylariomycetidae</taxon>
        <taxon>Xylariales</taxon>
        <taxon>Xylariaceae</taxon>
        <taxon>Xylaria</taxon>
    </lineage>
</organism>
<keyword evidence="2" id="KW-1185">Reference proteome</keyword>
<comment type="caution">
    <text evidence="1">The sequence shown here is derived from an EMBL/GenBank/DDBJ whole genome shotgun (WGS) entry which is preliminary data.</text>
</comment>
<evidence type="ECO:0000313" key="1">
    <source>
        <dbReference type="EMBL" id="KAJ2969126.1"/>
    </source>
</evidence>
<proteinExistence type="predicted"/>
<dbReference type="Proteomes" id="UP001143856">
    <property type="component" value="Unassembled WGS sequence"/>
</dbReference>
<accession>A0ACC1MS06</accession>
<gene>
    <name evidence="1" type="ORF">NUW58_g10060</name>
</gene>
<dbReference type="EMBL" id="JAPDGR010004107">
    <property type="protein sequence ID" value="KAJ2969126.1"/>
    <property type="molecule type" value="Genomic_DNA"/>
</dbReference>
<name>A0ACC1MS06_9PEZI</name>
<protein>
    <submittedName>
        <fullName evidence="1">Uncharacterized protein</fullName>
    </submittedName>
</protein>
<sequence length="115" mass="13165">MVELLRIGDEKNTNAYPVYHIDNPVGQPWKDMTPVLAAALGIPARRIVSFEEWIKCVRRSPLSTDTENPAARLIDFLEFHFEQHSETMALEGPVSADVVRSYVAKWKEMGFLYLE</sequence>